<protein>
    <submittedName>
        <fullName evidence="2">Uncharacterized protein</fullName>
    </submittedName>
</protein>
<dbReference type="AlphaFoldDB" id="A0AA40EM23"/>
<dbReference type="Proteomes" id="UP001172159">
    <property type="component" value="Unassembled WGS sequence"/>
</dbReference>
<keyword evidence="3" id="KW-1185">Reference proteome</keyword>
<reference evidence="2" key="1">
    <citation type="submission" date="2023-06" db="EMBL/GenBank/DDBJ databases">
        <title>Genome-scale phylogeny and comparative genomics of the fungal order Sordariales.</title>
        <authorList>
            <consortium name="Lawrence Berkeley National Laboratory"/>
            <person name="Hensen N."/>
            <person name="Bonometti L."/>
            <person name="Westerberg I."/>
            <person name="Brannstrom I.O."/>
            <person name="Guillou S."/>
            <person name="Cros-Aarteil S."/>
            <person name="Calhoun S."/>
            <person name="Haridas S."/>
            <person name="Kuo A."/>
            <person name="Mondo S."/>
            <person name="Pangilinan J."/>
            <person name="Riley R."/>
            <person name="Labutti K."/>
            <person name="Andreopoulos B."/>
            <person name="Lipzen A."/>
            <person name="Chen C."/>
            <person name="Yanf M."/>
            <person name="Daum C."/>
            <person name="Ng V."/>
            <person name="Clum A."/>
            <person name="Steindorff A."/>
            <person name="Ohm R."/>
            <person name="Martin F."/>
            <person name="Silar P."/>
            <person name="Natvig D."/>
            <person name="Lalanne C."/>
            <person name="Gautier V."/>
            <person name="Ament-Velasquez S.L."/>
            <person name="Kruys A."/>
            <person name="Hutchinson M.I."/>
            <person name="Powell A.J."/>
            <person name="Barry K."/>
            <person name="Miller A.N."/>
            <person name="Grigoriev I.V."/>
            <person name="Debuchy R."/>
            <person name="Gladieux P."/>
            <person name="Thoren M.H."/>
            <person name="Johannesson H."/>
        </authorList>
    </citation>
    <scope>NUCLEOTIDE SEQUENCE</scope>
    <source>
        <strain evidence="2">CBS 540.89</strain>
    </source>
</reference>
<accession>A0AA40EM23</accession>
<organism evidence="2 3">
    <name type="scientific">Apiosordaria backusii</name>
    <dbReference type="NCBI Taxonomy" id="314023"/>
    <lineage>
        <taxon>Eukaryota</taxon>
        <taxon>Fungi</taxon>
        <taxon>Dikarya</taxon>
        <taxon>Ascomycota</taxon>
        <taxon>Pezizomycotina</taxon>
        <taxon>Sordariomycetes</taxon>
        <taxon>Sordariomycetidae</taxon>
        <taxon>Sordariales</taxon>
        <taxon>Lasiosphaeriaceae</taxon>
        <taxon>Apiosordaria</taxon>
    </lineage>
</organism>
<proteinExistence type="predicted"/>
<dbReference type="EMBL" id="JAUKTV010000003">
    <property type="protein sequence ID" value="KAK0741806.1"/>
    <property type="molecule type" value="Genomic_DNA"/>
</dbReference>
<evidence type="ECO:0000256" key="1">
    <source>
        <dbReference type="SAM" id="MobiDB-lite"/>
    </source>
</evidence>
<name>A0AA40EM23_9PEZI</name>
<gene>
    <name evidence="2" type="ORF">B0T21DRAFT_120142</name>
</gene>
<feature type="region of interest" description="Disordered" evidence="1">
    <location>
        <begin position="80"/>
        <end position="137"/>
    </location>
</feature>
<feature type="compositionally biased region" description="Polar residues" evidence="1">
    <location>
        <begin position="86"/>
        <end position="110"/>
    </location>
</feature>
<evidence type="ECO:0000313" key="2">
    <source>
        <dbReference type="EMBL" id="KAK0741806.1"/>
    </source>
</evidence>
<feature type="compositionally biased region" description="Basic residues" evidence="1">
    <location>
        <begin position="113"/>
        <end position="122"/>
    </location>
</feature>
<sequence length="137" mass="15595">MSTVLWRGLLPSISAVPSLQHEARRPEHNRLVQNITENSQIDIPYPVSPTVAFPGCQNREGPDMLSLIFGLFVERFPNQDRRYRSSSRQLNPKPATTKTYPQNTTASGEYTPSRHHRSRRQWGRMILTAGTPPITLD</sequence>
<comment type="caution">
    <text evidence="2">The sequence shown here is derived from an EMBL/GenBank/DDBJ whole genome shotgun (WGS) entry which is preliminary data.</text>
</comment>
<evidence type="ECO:0000313" key="3">
    <source>
        <dbReference type="Proteomes" id="UP001172159"/>
    </source>
</evidence>